<dbReference type="Gene3D" id="3.40.50.720">
    <property type="entry name" value="NAD(P)-binding Rossmann-like Domain"/>
    <property type="match status" value="1"/>
</dbReference>
<dbReference type="Pfam" id="PF08240">
    <property type="entry name" value="ADH_N"/>
    <property type="match status" value="1"/>
</dbReference>
<proteinExistence type="inferred from homology"/>
<evidence type="ECO:0000256" key="1">
    <source>
        <dbReference type="ARBA" id="ARBA00001947"/>
    </source>
</evidence>
<keyword evidence="4" id="KW-0862">Zinc</keyword>
<sequence length="365" mass="39165">MSTTITTMKAVHYEKSFEVSVREGPAPKIQHPDDTIIKVTTAGRENMGIVDQVSSGVTLLRKGDRVVIPFNVADGRCLNCEEGRTAFCNGVNPGFAGGAYGYVAMGPHNMFAFPYADFNALVLPAGTRHESSFAFLADIFPTGWHGVTLSNFSPGESIAVFGAGPVGLMSAYSARLREASRVYVVDKVPARLEAAKKIPGAKPIDFSVGDAVDMIIKENGGKMVDRSVDAVGYQAVGSGKGEEEEPNVVLEQCIMVTRPTGGIGVPGLYVPADLGGPDEKAANGMMMMSFGKLFEKGLTIGTGQCNVKKYNRYLRDMIISGQADPNFVVSHEINIDDAPSAYQKFDQRIEDYAKVLIHPNGPLRS</sequence>
<keyword evidence="5" id="KW-0520">NAD</keyword>
<dbReference type="InterPro" id="IPR013154">
    <property type="entry name" value="ADH-like_N"/>
</dbReference>
<evidence type="ECO:0000256" key="2">
    <source>
        <dbReference type="ARBA" id="ARBA00008072"/>
    </source>
</evidence>
<organism evidence="7 8">
    <name type="scientific">Lepraria finkii</name>
    <dbReference type="NCBI Taxonomy" id="1340010"/>
    <lineage>
        <taxon>Eukaryota</taxon>
        <taxon>Fungi</taxon>
        <taxon>Dikarya</taxon>
        <taxon>Ascomycota</taxon>
        <taxon>Pezizomycotina</taxon>
        <taxon>Lecanoromycetes</taxon>
        <taxon>OSLEUM clade</taxon>
        <taxon>Lecanoromycetidae</taxon>
        <taxon>Lecanorales</taxon>
        <taxon>Lecanorineae</taxon>
        <taxon>Stereocaulaceae</taxon>
        <taxon>Lepraria</taxon>
    </lineage>
</organism>
<evidence type="ECO:0000256" key="3">
    <source>
        <dbReference type="ARBA" id="ARBA00022723"/>
    </source>
</evidence>
<accession>A0ABR4B7I3</accession>
<dbReference type="EMBL" id="JBHFEH010000023">
    <property type="protein sequence ID" value="KAL2053001.1"/>
    <property type="molecule type" value="Genomic_DNA"/>
</dbReference>
<dbReference type="SUPFAM" id="SSF50129">
    <property type="entry name" value="GroES-like"/>
    <property type="match status" value="1"/>
</dbReference>
<dbReference type="PANTHER" id="PTHR42813:SF3">
    <property type="entry name" value="GLUTATHIONE-INDEPENDENT FORMALDEHYDE DEHYDROGENASE"/>
    <property type="match status" value="1"/>
</dbReference>
<gene>
    <name evidence="7" type="ORF">ABVK25_006638</name>
</gene>
<keyword evidence="8" id="KW-1185">Reference proteome</keyword>
<reference evidence="7 8" key="1">
    <citation type="submission" date="2024-09" db="EMBL/GenBank/DDBJ databases">
        <title>Rethinking Asexuality: The Enigmatic Case of Functional Sexual Genes in Lepraria (Stereocaulaceae).</title>
        <authorList>
            <person name="Doellman M."/>
            <person name="Sun Y."/>
            <person name="Barcenas-Pena A."/>
            <person name="Lumbsch H.T."/>
            <person name="Grewe F."/>
        </authorList>
    </citation>
    <scope>NUCLEOTIDE SEQUENCE [LARGE SCALE GENOMIC DNA]</scope>
    <source>
        <strain evidence="7 8">Grewe 0041</strain>
    </source>
</reference>
<dbReference type="Proteomes" id="UP001590951">
    <property type="component" value="Unassembled WGS sequence"/>
</dbReference>
<keyword evidence="3" id="KW-0479">Metal-binding</keyword>
<evidence type="ECO:0000313" key="8">
    <source>
        <dbReference type="Proteomes" id="UP001590951"/>
    </source>
</evidence>
<comment type="similarity">
    <text evidence="2">Belongs to the zinc-containing alcohol dehydrogenase family.</text>
</comment>
<evidence type="ECO:0000256" key="4">
    <source>
        <dbReference type="ARBA" id="ARBA00022833"/>
    </source>
</evidence>
<dbReference type="Gene3D" id="3.90.180.10">
    <property type="entry name" value="Medium-chain alcohol dehydrogenases, catalytic domain"/>
    <property type="match status" value="1"/>
</dbReference>
<comment type="cofactor">
    <cofactor evidence="1">
        <name>Zn(2+)</name>
        <dbReference type="ChEBI" id="CHEBI:29105"/>
    </cofactor>
</comment>
<comment type="caution">
    <text evidence="7">The sequence shown here is derived from an EMBL/GenBank/DDBJ whole genome shotgun (WGS) entry which is preliminary data.</text>
</comment>
<name>A0ABR4B7I3_9LECA</name>
<protein>
    <recommendedName>
        <fullName evidence="6">Alcohol dehydrogenase-like N-terminal domain-containing protein</fullName>
    </recommendedName>
</protein>
<dbReference type="PANTHER" id="PTHR42813">
    <property type="entry name" value="ZINC-TYPE ALCOHOL DEHYDROGENASE-LIKE"/>
    <property type="match status" value="1"/>
</dbReference>
<feature type="domain" description="Alcohol dehydrogenase-like N-terminal" evidence="6">
    <location>
        <begin position="22"/>
        <end position="111"/>
    </location>
</feature>
<evidence type="ECO:0000313" key="7">
    <source>
        <dbReference type="EMBL" id="KAL2053001.1"/>
    </source>
</evidence>
<dbReference type="InterPro" id="IPR011032">
    <property type="entry name" value="GroES-like_sf"/>
</dbReference>
<dbReference type="SUPFAM" id="SSF51735">
    <property type="entry name" value="NAD(P)-binding Rossmann-fold domains"/>
    <property type="match status" value="1"/>
</dbReference>
<evidence type="ECO:0000259" key="6">
    <source>
        <dbReference type="Pfam" id="PF08240"/>
    </source>
</evidence>
<dbReference type="InterPro" id="IPR036291">
    <property type="entry name" value="NAD(P)-bd_dom_sf"/>
</dbReference>
<evidence type="ECO:0000256" key="5">
    <source>
        <dbReference type="ARBA" id="ARBA00023027"/>
    </source>
</evidence>
<dbReference type="CDD" id="cd08282">
    <property type="entry name" value="PFDH_like"/>
    <property type="match status" value="1"/>
</dbReference>